<dbReference type="Pfam" id="PF00111">
    <property type="entry name" value="Fer2"/>
    <property type="match status" value="1"/>
</dbReference>
<dbReference type="InterPro" id="IPR017927">
    <property type="entry name" value="FAD-bd_FR_type"/>
</dbReference>
<gene>
    <name evidence="9" type="ORF">A0U92_13920</name>
</gene>
<dbReference type="InterPro" id="IPR050415">
    <property type="entry name" value="MRET"/>
</dbReference>
<dbReference type="PANTHER" id="PTHR47354:SF1">
    <property type="entry name" value="CARNITINE MONOOXYGENASE REDUCTASE SUBUNIT"/>
    <property type="match status" value="1"/>
</dbReference>
<dbReference type="STRING" id="435.A0U92_13920"/>
<dbReference type="Gene3D" id="3.40.50.80">
    <property type="entry name" value="Nucleotide-binding domain of ferredoxin-NADP reductase (FNR) module"/>
    <property type="match status" value="1"/>
</dbReference>
<dbReference type="SUPFAM" id="SSF54292">
    <property type="entry name" value="2Fe-2S ferredoxin-like"/>
    <property type="match status" value="1"/>
</dbReference>
<dbReference type="PROSITE" id="PS00197">
    <property type="entry name" value="2FE2S_FER_1"/>
    <property type="match status" value="1"/>
</dbReference>
<dbReference type="Gene3D" id="2.40.30.10">
    <property type="entry name" value="Translation factors"/>
    <property type="match status" value="1"/>
</dbReference>
<dbReference type="EMBL" id="CP014692">
    <property type="protein sequence ID" value="AQS85684.1"/>
    <property type="molecule type" value="Genomic_DNA"/>
</dbReference>
<dbReference type="AlphaFoldDB" id="A0A1U9KIP7"/>
<dbReference type="CDD" id="cd00207">
    <property type="entry name" value="fer2"/>
    <property type="match status" value="1"/>
</dbReference>
<keyword evidence="5" id="KW-0408">Iron</keyword>
<dbReference type="GO" id="GO:0016491">
    <property type="term" value="F:oxidoreductase activity"/>
    <property type="evidence" value="ECO:0007669"/>
    <property type="project" value="UniProtKB-KW"/>
</dbReference>
<keyword evidence="4" id="KW-0560">Oxidoreductase</keyword>
<dbReference type="InterPro" id="IPR039261">
    <property type="entry name" value="FNR_nucleotide-bd"/>
</dbReference>
<reference evidence="9 10" key="1">
    <citation type="submission" date="2016-03" db="EMBL/GenBank/DDBJ databases">
        <title>Acetic acid bacteria sequencing.</title>
        <authorList>
            <person name="Brandt J."/>
            <person name="Jakob F."/>
            <person name="Vogel R.F."/>
        </authorList>
    </citation>
    <scope>NUCLEOTIDE SEQUENCE [LARGE SCALE GENOMIC DNA]</scope>
    <source>
        <strain evidence="9 10">TMW2.1153</strain>
    </source>
</reference>
<dbReference type="Gene3D" id="3.10.20.30">
    <property type="match status" value="1"/>
</dbReference>
<name>A0A1U9KIP7_ACEAC</name>
<evidence type="ECO:0000256" key="3">
    <source>
        <dbReference type="ARBA" id="ARBA00022723"/>
    </source>
</evidence>
<dbReference type="InterPro" id="IPR017938">
    <property type="entry name" value="Riboflavin_synthase-like_b-brl"/>
</dbReference>
<organism evidence="9 10">
    <name type="scientific">Acetobacter aceti</name>
    <dbReference type="NCBI Taxonomy" id="435"/>
    <lineage>
        <taxon>Bacteria</taxon>
        <taxon>Pseudomonadati</taxon>
        <taxon>Pseudomonadota</taxon>
        <taxon>Alphaproteobacteria</taxon>
        <taxon>Acetobacterales</taxon>
        <taxon>Acetobacteraceae</taxon>
        <taxon>Acetobacter</taxon>
        <taxon>Acetobacter subgen. Acetobacter</taxon>
    </lineage>
</organism>
<dbReference type="CDD" id="cd06185">
    <property type="entry name" value="PDR_like"/>
    <property type="match status" value="1"/>
</dbReference>
<dbReference type="Pfam" id="PF00175">
    <property type="entry name" value="NAD_binding_1"/>
    <property type="match status" value="1"/>
</dbReference>
<dbReference type="SUPFAM" id="SSF52343">
    <property type="entry name" value="Ferredoxin reductase-like, C-terminal NADP-linked domain"/>
    <property type="match status" value="1"/>
</dbReference>
<keyword evidence="3" id="KW-0479">Metal-binding</keyword>
<evidence type="ECO:0000313" key="9">
    <source>
        <dbReference type="EMBL" id="AQS85684.1"/>
    </source>
</evidence>
<evidence type="ECO:0000256" key="4">
    <source>
        <dbReference type="ARBA" id="ARBA00023002"/>
    </source>
</evidence>
<dbReference type="SUPFAM" id="SSF63380">
    <property type="entry name" value="Riboflavin synthase domain-like"/>
    <property type="match status" value="1"/>
</dbReference>
<feature type="domain" description="FAD-binding FR-type" evidence="8">
    <location>
        <begin position="1"/>
        <end position="104"/>
    </location>
</feature>
<evidence type="ECO:0000259" key="8">
    <source>
        <dbReference type="PROSITE" id="PS51384"/>
    </source>
</evidence>
<evidence type="ECO:0000259" key="7">
    <source>
        <dbReference type="PROSITE" id="PS51085"/>
    </source>
</evidence>
<evidence type="ECO:0000256" key="6">
    <source>
        <dbReference type="ARBA" id="ARBA00023014"/>
    </source>
</evidence>
<keyword evidence="6" id="KW-0411">Iron-sulfur</keyword>
<feature type="domain" description="2Fe-2S ferredoxin-type" evidence="7">
    <location>
        <begin position="226"/>
        <end position="315"/>
    </location>
</feature>
<dbReference type="InterPro" id="IPR006058">
    <property type="entry name" value="2Fe2S_fd_BS"/>
</dbReference>
<dbReference type="InterPro" id="IPR036010">
    <property type="entry name" value="2Fe-2S_ferredoxin-like_sf"/>
</dbReference>
<dbReference type="PRINTS" id="PR00409">
    <property type="entry name" value="PHDIOXRDTASE"/>
</dbReference>
<dbReference type="GO" id="GO:0051537">
    <property type="term" value="F:2 iron, 2 sulfur cluster binding"/>
    <property type="evidence" value="ECO:0007669"/>
    <property type="project" value="UniProtKB-KW"/>
</dbReference>
<sequence length="315" mass="34548">MPDLLRVRACVLKWEAKDIVSLELRALDGGPLPRFTAGSHIDLHLPGGIVRSYSLSNDPAETDRYVVGIARDAASRGGSRYIHETLRIGAEFDIGKPRNNFELNETSQDHVLIAGGIGITPMMSMMHRLHTLGRRPVLYYAVRDHSRLAFSREINAISREHVYHIDSETGAPLDIASIIGAHPDADFYCCGPAPMLSAFEDATAHLPEERVHFERFAAVAVAKPDTEAAFEVECVKSHKVFAIPPDESIGDVLEAAGIPVDLSCREGICGSCETRVLSGVPEHRDSVLSKSEKESHKTMMICVSRCRSGKLLLDL</sequence>
<evidence type="ECO:0000256" key="5">
    <source>
        <dbReference type="ARBA" id="ARBA00023004"/>
    </source>
</evidence>
<dbReference type="RefSeq" id="WP_077813734.1">
    <property type="nucleotide sequence ID" value="NZ_CP014692.1"/>
</dbReference>
<accession>A0A1U9KIP7</accession>
<keyword evidence="2" id="KW-0001">2Fe-2S</keyword>
<protein>
    <recommendedName>
        <fullName evidence="11">Ferredoxin</fullName>
    </recommendedName>
</protein>
<keyword evidence="10" id="KW-1185">Reference proteome</keyword>
<proteinExistence type="predicted"/>
<dbReference type="InterPro" id="IPR001041">
    <property type="entry name" value="2Fe-2S_ferredoxin-type"/>
</dbReference>
<evidence type="ECO:0000256" key="1">
    <source>
        <dbReference type="ARBA" id="ARBA00022630"/>
    </source>
</evidence>
<dbReference type="InterPro" id="IPR001433">
    <property type="entry name" value="OxRdtase_FAD/NAD-bd"/>
</dbReference>
<dbReference type="GO" id="GO:0046872">
    <property type="term" value="F:metal ion binding"/>
    <property type="evidence" value="ECO:0007669"/>
    <property type="project" value="UniProtKB-KW"/>
</dbReference>
<evidence type="ECO:0000313" key="10">
    <source>
        <dbReference type="Proteomes" id="UP000188937"/>
    </source>
</evidence>
<dbReference type="KEGG" id="aace:A0U92_13920"/>
<dbReference type="PROSITE" id="PS51384">
    <property type="entry name" value="FAD_FR"/>
    <property type="match status" value="1"/>
</dbReference>
<evidence type="ECO:0000256" key="2">
    <source>
        <dbReference type="ARBA" id="ARBA00022714"/>
    </source>
</evidence>
<dbReference type="PANTHER" id="PTHR47354">
    <property type="entry name" value="NADH OXIDOREDUCTASE HCR"/>
    <property type="match status" value="1"/>
</dbReference>
<dbReference type="PROSITE" id="PS51085">
    <property type="entry name" value="2FE2S_FER_2"/>
    <property type="match status" value="1"/>
</dbReference>
<dbReference type="Proteomes" id="UP000188937">
    <property type="component" value="Chromosome"/>
</dbReference>
<dbReference type="InterPro" id="IPR012675">
    <property type="entry name" value="Beta-grasp_dom_sf"/>
</dbReference>
<keyword evidence="1" id="KW-0285">Flavoprotein</keyword>
<evidence type="ECO:0008006" key="11">
    <source>
        <dbReference type="Google" id="ProtNLM"/>
    </source>
</evidence>
<dbReference type="OrthoDB" id="9792185at2"/>